<feature type="compositionally biased region" description="Basic and acidic residues" evidence="1">
    <location>
        <begin position="303"/>
        <end position="315"/>
    </location>
</feature>
<feature type="region of interest" description="Disordered" evidence="1">
    <location>
        <begin position="297"/>
        <end position="343"/>
    </location>
</feature>
<dbReference type="Proteomes" id="UP000492821">
    <property type="component" value="Unassembled WGS sequence"/>
</dbReference>
<evidence type="ECO:0000313" key="2">
    <source>
        <dbReference type="Proteomes" id="UP000492821"/>
    </source>
</evidence>
<proteinExistence type="predicted"/>
<reference evidence="3" key="2">
    <citation type="submission" date="2020-10" db="UniProtKB">
        <authorList>
            <consortium name="WormBaseParasite"/>
        </authorList>
    </citation>
    <scope>IDENTIFICATION</scope>
</reference>
<evidence type="ECO:0000256" key="1">
    <source>
        <dbReference type="SAM" id="MobiDB-lite"/>
    </source>
</evidence>
<accession>A0A7E4W375</accession>
<sequence>MAEVAAIPIEYDPDQMDVWSAKHLILGRFELGVVIVASKFEESDNVFRILSPKSLAAITSTERKMVSIDSGEPVQVAAKLSKTIPDASGFSTDFKTTVAFKNTRVRIMEDRRFSASGSKWRYLKSWLKPFAMSHENLTAKAFAKFSLRILVNLGDTHFDVIGIAPNVPTMLLAYPQDKITWIIDKVELIPNNALTEPVETDSEDNSDSEPAIAPDQNDDSVEGNVFDAEEEKPAAAISGFVGNARHVNVKYDRASDRPFRPTRNRSPAETQQMRDAVQRKIADLKLRATTRARSVVPIHKHPKNEENRKRSESHPPTKVQLAVQRRPHFVPTRNRSPRASQEMRQQIAERMLEYAARFQATRKK</sequence>
<keyword evidence="2" id="KW-1185">Reference proteome</keyword>
<evidence type="ECO:0000313" key="3">
    <source>
        <dbReference type="WBParaSite" id="Pan_g651.t1"/>
    </source>
</evidence>
<reference evidence="2" key="1">
    <citation type="journal article" date="2013" name="Genetics">
        <title>The draft genome and transcriptome of Panagrellus redivivus are shaped by the harsh demands of a free-living lifestyle.</title>
        <authorList>
            <person name="Srinivasan J."/>
            <person name="Dillman A.R."/>
            <person name="Macchietto M.G."/>
            <person name="Heikkinen L."/>
            <person name="Lakso M."/>
            <person name="Fracchia K.M."/>
            <person name="Antoshechkin I."/>
            <person name="Mortazavi A."/>
            <person name="Wong G."/>
            <person name="Sternberg P.W."/>
        </authorList>
    </citation>
    <scope>NUCLEOTIDE SEQUENCE [LARGE SCALE GENOMIC DNA]</scope>
    <source>
        <strain evidence="2">MT8872</strain>
    </source>
</reference>
<protein>
    <submittedName>
        <fullName evidence="3">ATP-dependent DNA helicase</fullName>
    </submittedName>
</protein>
<feature type="compositionally biased region" description="Polar residues" evidence="1">
    <location>
        <begin position="264"/>
        <end position="273"/>
    </location>
</feature>
<feature type="compositionally biased region" description="Polar residues" evidence="1">
    <location>
        <begin position="333"/>
        <end position="343"/>
    </location>
</feature>
<organism evidence="2 3">
    <name type="scientific">Panagrellus redivivus</name>
    <name type="common">Microworm</name>
    <dbReference type="NCBI Taxonomy" id="6233"/>
    <lineage>
        <taxon>Eukaryota</taxon>
        <taxon>Metazoa</taxon>
        <taxon>Ecdysozoa</taxon>
        <taxon>Nematoda</taxon>
        <taxon>Chromadorea</taxon>
        <taxon>Rhabditida</taxon>
        <taxon>Tylenchina</taxon>
        <taxon>Panagrolaimomorpha</taxon>
        <taxon>Panagrolaimoidea</taxon>
        <taxon>Panagrolaimidae</taxon>
        <taxon>Panagrellus</taxon>
    </lineage>
</organism>
<dbReference type="AlphaFoldDB" id="A0A7E4W375"/>
<feature type="compositionally biased region" description="Acidic residues" evidence="1">
    <location>
        <begin position="198"/>
        <end position="207"/>
    </location>
</feature>
<feature type="region of interest" description="Disordered" evidence="1">
    <location>
        <begin position="253"/>
        <end position="274"/>
    </location>
</feature>
<feature type="region of interest" description="Disordered" evidence="1">
    <location>
        <begin position="195"/>
        <end position="222"/>
    </location>
</feature>
<name>A0A7E4W375_PANRE</name>
<dbReference type="WBParaSite" id="Pan_g651.t1">
    <property type="protein sequence ID" value="Pan_g651.t1"/>
    <property type="gene ID" value="Pan_g651"/>
</dbReference>